<feature type="region of interest" description="Disordered" evidence="3">
    <location>
        <begin position="293"/>
        <end position="313"/>
    </location>
</feature>
<evidence type="ECO:0000256" key="3">
    <source>
        <dbReference type="SAM" id="MobiDB-lite"/>
    </source>
</evidence>
<evidence type="ECO:0000256" key="2">
    <source>
        <dbReference type="ARBA" id="ARBA00009387"/>
    </source>
</evidence>
<dbReference type="InterPro" id="IPR008258">
    <property type="entry name" value="Transglycosylase_SLT_dom_1"/>
</dbReference>
<name>A0A084ESY7_SPHYA</name>
<feature type="domain" description="Transglycosylase SLT" evidence="4">
    <location>
        <begin position="125"/>
        <end position="230"/>
    </location>
</feature>
<proteinExistence type="inferred from homology"/>
<feature type="region of interest" description="Disordered" evidence="3">
    <location>
        <begin position="25"/>
        <end position="50"/>
    </location>
</feature>
<feature type="region of interest" description="Disordered" evidence="3">
    <location>
        <begin position="70"/>
        <end position="95"/>
    </location>
</feature>
<dbReference type="PANTHER" id="PTHR37423">
    <property type="entry name" value="SOLUBLE LYTIC MUREIN TRANSGLYCOSYLASE-RELATED"/>
    <property type="match status" value="1"/>
</dbReference>
<gene>
    <name evidence="5" type="ORF">CP98_00528</name>
</gene>
<dbReference type="CDD" id="cd00254">
    <property type="entry name" value="LT-like"/>
    <property type="match status" value="1"/>
</dbReference>
<evidence type="ECO:0000313" key="5">
    <source>
        <dbReference type="EMBL" id="KEZ21079.1"/>
    </source>
</evidence>
<comment type="caution">
    <text evidence="5">The sequence shown here is derived from an EMBL/GenBank/DDBJ whole genome shotgun (WGS) entry which is preliminary data.</text>
</comment>
<organism evidence="5 6">
    <name type="scientific">Sphingobium yanoikuyae</name>
    <name type="common">Sphingomonas yanoikuyae</name>
    <dbReference type="NCBI Taxonomy" id="13690"/>
    <lineage>
        <taxon>Bacteria</taxon>
        <taxon>Pseudomonadati</taxon>
        <taxon>Pseudomonadota</taxon>
        <taxon>Alphaproteobacteria</taxon>
        <taxon>Sphingomonadales</taxon>
        <taxon>Sphingomonadaceae</taxon>
        <taxon>Sphingobium</taxon>
    </lineage>
</organism>
<evidence type="ECO:0000313" key="6">
    <source>
        <dbReference type="Proteomes" id="UP000028534"/>
    </source>
</evidence>
<feature type="compositionally biased region" description="Basic and acidic residues" evidence="3">
    <location>
        <begin position="70"/>
        <end position="90"/>
    </location>
</feature>
<comment type="similarity">
    <text evidence="2">Belongs to the virb1 family.</text>
</comment>
<evidence type="ECO:0000256" key="1">
    <source>
        <dbReference type="ARBA" id="ARBA00007734"/>
    </source>
</evidence>
<evidence type="ECO:0000259" key="4">
    <source>
        <dbReference type="Pfam" id="PF01464"/>
    </source>
</evidence>
<dbReference type="SUPFAM" id="SSF53955">
    <property type="entry name" value="Lysozyme-like"/>
    <property type="match status" value="1"/>
</dbReference>
<dbReference type="InterPro" id="IPR023346">
    <property type="entry name" value="Lysozyme-like_dom_sf"/>
</dbReference>
<dbReference type="Pfam" id="PF01464">
    <property type="entry name" value="SLT"/>
    <property type="match status" value="1"/>
</dbReference>
<dbReference type="Proteomes" id="UP000028534">
    <property type="component" value="Unassembled WGS sequence"/>
</dbReference>
<dbReference type="Gene3D" id="1.10.530.10">
    <property type="match status" value="1"/>
</dbReference>
<dbReference type="PANTHER" id="PTHR37423:SF2">
    <property type="entry name" value="MEMBRANE-BOUND LYTIC MUREIN TRANSGLYCOSYLASE C"/>
    <property type="match status" value="1"/>
</dbReference>
<dbReference type="PATRIC" id="fig|13690.10.peg.549"/>
<dbReference type="AlphaFoldDB" id="A0A084ESY7"/>
<dbReference type="eggNOG" id="COG0741">
    <property type="taxonomic scope" value="Bacteria"/>
</dbReference>
<protein>
    <submittedName>
        <fullName evidence="5">Lytic transglycosylase catalytic</fullName>
    </submittedName>
</protein>
<reference evidence="5 6" key="1">
    <citation type="submission" date="2014-03" db="EMBL/GenBank/DDBJ databases">
        <title>Genome sequence of Sphingobium yanoikuyae B1.</title>
        <authorList>
            <person name="Gan H.M."/>
            <person name="Gan H.Y."/>
            <person name="Savka M.A."/>
        </authorList>
    </citation>
    <scope>NUCLEOTIDE SEQUENCE [LARGE SCALE GENOMIC DNA]</scope>
    <source>
        <strain evidence="5 6">B1</strain>
    </source>
</reference>
<comment type="similarity">
    <text evidence="1">Belongs to the transglycosylase Slt family.</text>
</comment>
<dbReference type="EMBL" id="JGVR01000002">
    <property type="protein sequence ID" value="KEZ21079.1"/>
    <property type="molecule type" value="Genomic_DNA"/>
</dbReference>
<sequence>MIGAWSLPIAAAAYLLAVPAGEDRTMATPPGSDPRIHAHGNRGAERGADRAIDRQVGAGSAPMMFSGDIAPRRAIDPEPSVHHQPDHDGPGGRARGWTVDPALGRHGRNRDPGLDERLSRWAALVDDAARRFSLPARWIMAVMQIESGGQTMRQGRPIRSVAGAMGLMQLMPGTWAAMRVRHGLGDDPDAPADNILAGTAYLAQMHARFGYPGLFAAYHAGPGRYAQYLAGRALPSETRLYVARIRTLLEAVRPIAGDAIMTAGVTQDRRRGPSGLFVLGGPDAALLADDDPGARTATMAKDPDDADPHAPLAGTDRARNLLFALPPRP</sequence>
<accession>A0A084ESY7</accession>